<feature type="non-terminal residue" evidence="1">
    <location>
        <position position="65"/>
    </location>
</feature>
<accession>A0A9X9Q4R1</accession>
<reference evidence="1 2" key="1">
    <citation type="submission" date="2018-10" db="EMBL/GenBank/DDBJ databases">
        <authorList>
            <person name="Ekblom R."/>
            <person name="Jareborg N."/>
        </authorList>
    </citation>
    <scope>NUCLEOTIDE SEQUENCE [LARGE SCALE GENOMIC DNA]</scope>
    <source>
        <tissue evidence="1">Muscle</tissue>
    </source>
</reference>
<dbReference type="AlphaFoldDB" id="A0A9X9Q4R1"/>
<keyword evidence="2" id="KW-1185">Reference proteome</keyword>
<comment type="caution">
    <text evidence="1">The sequence shown here is derived from an EMBL/GenBank/DDBJ whole genome shotgun (WGS) entry which is preliminary data.</text>
</comment>
<organism evidence="1 2">
    <name type="scientific">Gulo gulo</name>
    <name type="common">Wolverine</name>
    <name type="synonym">Gluton</name>
    <dbReference type="NCBI Taxonomy" id="48420"/>
    <lineage>
        <taxon>Eukaryota</taxon>
        <taxon>Metazoa</taxon>
        <taxon>Chordata</taxon>
        <taxon>Craniata</taxon>
        <taxon>Vertebrata</taxon>
        <taxon>Euteleostomi</taxon>
        <taxon>Mammalia</taxon>
        <taxon>Eutheria</taxon>
        <taxon>Laurasiatheria</taxon>
        <taxon>Carnivora</taxon>
        <taxon>Caniformia</taxon>
        <taxon>Musteloidea</taxon>
        <taxon>Mustelidae</taxon>
        <taxon>Guloninae</taxon>
        <taxon>Gulo</taxon>
    </lineage>
</organism>
<protein>
    <submittedName>
        <fullName evidence="1">Uncharacterized protein</fullName>
    </submittedName>
</protein>
<gene>
    <name evidence="1" type="ORF">BN2614_LOCUS1</name>
</gene>
<evidence type="ECO:0000313" key="1">
    <source>
        <dbReference type="EMBL" id="VCX15611.1"/>
    </source>
</evidence>
<dbReference type="Proteomes" id="UP000269945">
    <property type="component" value="Unassembled WGS sequence"/>
</dbReference>
<proteinExistence type="predicted"/>
<sequence length="65" mass="7159">MSPHCKFIILVNDCLDRWPSGRFPTCCLVQEGSYRASPSPVGDLTGSSQHPQKLSGSWGLECYNT</sequence>
<dbReference type="EMBL" id="CYRY02035491">
    <property type="protein sequence ID" value="VCX15611.1"/>
    <property type="molecule type" value="Genomic_DNA"/>
</dbReference>
<name>A0A9X9Q4R1_GULGU</name>
<evidence type="ECO:0000313" key="2">
    <source>
        <dbReference type="Proteomes" id="UP000269945"/>
    </source>
</evidence>